<name>A0A1H1PAF8_9ACTN</name>
<dbReference type="OrthoDB" id="5194128at2"/>
<dbReference type="AlphaFoldDB" id="A0A1H1PAF8"/>
<gene>
    <name evidence="2" type="ORF">SAMN04489717_1540</name>
</gene>
<organism evidence="2 3">
    <name type="scientific">Actinopolymorpha singaporensis</name>
    <dbReference type="NCBI Taxonomy" id="117157"/>
    <lineage>
        <taxon>Bacteria</taxon>
        <taxon>Bacillati</taxon>
        <taxon>Actinomycetota</taxon>
        <taxon>Actinomycetes</taxon>
        <taxon>Propionibacteriales</taxon>
        <taxon>Actinopolymorphaceae</taxon>
        <taxon>Actinopolymorpha</taxon>
    </lineage>
</organism>
<dbReference type="Proteomes" id="UP000198983">
    <property type="component" value="Chromosome I"/>
</dbReference>
<keyword evidence="3" id="KW-1185">Reference proteome</keyword>
<feature type="region of interest" description="Disordered" evidence="1">
    <location>
        <begin position="1"/>
        <end position="23"/>
    </location>
</feature>
<protein>
    <recommendedName>
        <fullName evidence="4">PEGA domain-containing protein</fullName>
    </recommendedName>
</protein>
<evidence type="ECO:0000313" key="3">
    <source>
        <dbReference type="Proteomes" id="UP000198983"/>
    </source>
</evidence>
<dbReference type="EMBL" id="LT629732">
    <property type="protein sequence ID" value="SDS07609.1"/>
    <property type="molecule type" value="Genomic_DNA"/>
</dbReference>
<accession>A0A1H1PAF8</accession>
<dbReference type="STRING" id="117157.SAMN04489717_1540"/>
<evidence type="ECO:0000313" key="2">
    <source>
        <dbReference type="EMBL" id="SDS07609.1"/>
    </source>
</evidence>
<reference evidence="2 3" key="1">
    <citation type="submission" date="2016-10" db="EMBL/GenBank/DDBJ databases">
        <authorList>
            <person name="de Groot N.N."/>
        </authorList>
    </citation>
    <scope>NUCLEOTIDE SEQUENCE [LARGE SCALE GENOMIC DNA]</scope>
    <source>
        <strain evidence="2 3">DSM 22024</strain>
    </source>
</reference>
<sequence>MNDQLQGGSEDGRADGTPSGIGALRVAREPAKWRDKWRAYRILVDGVQVGRVRRGESTTVTLTPGTHHVRLRIDWCTSPEVSVDITAGELSELECGPARSELGNARQIRDAPHTYLWLRPAISRARHRPAAE</sequence>
<evidence type="ECO:0008006" key="4">
    <source>
        <dbReference type="Google" id="ProtNLM"/>
    </source>
</evidence>
<dbReference type="RefSeq" id="WP_157728294.1">
    <property type="nucleotide sequence ID" value="NZ_LT629732.1"/>
</dbReference>
<evidence type="ECO:0000256" key="1">
    <source>
        <dbReference type="SAM" id="MobiDB-lite"/>
    </source>
</evidence>
<proteinExistence type="predicted"/>